<proteinExistence type="predicted"/>
<organism evidence="4">
    <name type="scientific">uncultured Caudovirales phage</name>
    <dbReference type="NCBI Taxonomy" id="2100421"/>
    <lineage>
        <taxon>Viruses</taxon>
        <taxon>Duplodnaviria</taxon>
        <taxon>Heunggongvirae</taxon>
        <taxon>Uroviricota</taxon>
        <taxon>Caudoviricetes</taxon>
        <taxon>Peduoviridae</taxon>
        <taxon>Maltschvirus</taxon>
        <taxon>Maltschvirus maltsch</taxon>
    </lineage>
</organism>
<dbReference type="Pfam" id="PF03864">
    <property type="entry name" value="Phage_cap_E"/>
    <property type="match status" value="1"/>
</dbReference>
<keyword evidence="1" id="KW-0946">Virion</keyword>
<dbReference type="EMBL" id="LR796438">
    <property type="protein sequence ID" value="CAB4144843.1"/>
    <property type="molecule type" value="Genomic_DNA"/>
</dbReference>
<keyword evidence="2" id="KW-1035">Host cytoplasm</keyword>
<gene>
    <name evidence="5" type="ORF">UFOVP1296_22</name>
    <name evidence="3" type="ORF">UFOVP471_72</name>
    <name evidence="4" type="ORF">UFOVP890_22</name>
</gene>
<dbReference type="InterPro" id="IPR053738">
    <property type="entry name" value="Lambda_capsid_assembly"/>
</dbReference>
<accession>A0A6J5PBY1</accession>
<evidence type="ECO:0000313" key="3">
    <source>
        <dbReference type="EMBL" id="CAB4144843.1"/>
    </source>
</evidence>
<reference evidence="4" key="1">
    <citation type="submission" date="2020-05" db="EMBL/GenBank/DDBJ databases">
        <authorList>
            <person name="Chiriac C."/>
            <person name="Salcher M."/>
            <person name="Ghai R."/>
            <person name="Kavagutti S V."/>
        </authorList>
    </citation>
    <scope>NUCLEOTIDE SEQUENCE</scope>
</reference>
<dbReference type="Gene3D" id="3.90.1690.10">
    <property type="entry name" value="phage-related protein like domain"/>
    <property type="match status" value="1"/>
</dbReference>
<name>A0A6J5PBY1_9CAUD</name>
<dbReference type="EMBL" id="LR796845">
    <property type="protein sequence ID" value="CAB4169380.1"/>
    <property type="molecule type" value="Genomic_DNA"/>
</dbReference>
<evidence type="ECO:0000256" key="1">
    <source>
        <dbReference type="ARBA" id="ARBA00022561"/>
    </source>
</evidence>
<sequence length="325" mass="35748">MAQPTQTSVHIDAILTNISVAYMQMAGNFVATKVFPLVPVEKQSNKFFKYTKNDWFRDEAQVRADATESAGGGYNLSTDSYAAQVWAFHKDVGDQTRANADMPINLDREAAEFVTSRILLRQELDWQSTFFTTGVWGTDYTGVSGTPSTGEFKQWSDYANSDPMEDIEAAKEKILSTTGFMPNTLVLGYQAFRKLKNHPDLVDRIKYTTSNVITEDMMARMFEVDRVLVTKSVKATNNEGASEAYSFVHGKAAMLCYSAPNAGLLQPSAGYTFGWTGVSGGIGATVGTSRFRMDSLKSERIEAEAAWDHKVIAADLGSFFASVVA</sequence>
<dbReference type="GO" id="GO:0019028">
    <property type="term" value="C:viral capsid"/>
    <property type="evidence" value="ECO:0007669"/>
    <property type="project" value="UniProtKB-KW"/>
</dbReference>
<protein>
    <submittedName>
        <fullName evidence="4">Major capsid protein GpE</fullName>
    </submittedName>
</protein>
<evidence type="ECO:0000313" key="5">
    <source>
        <dbReference type="EMBL" id="CAB4195586.1"/>
    </source>
</evidence>
<keyword evidence="1" id="KW-0167">Capsid protein</keyword>
<dbReference type="EMBL" id="LR797240">
    <property type="protein sequence ID" value="CAB4195586.1"/>
    <property type="molecule type" value="Genomic_DNA"/>
</dbReference>
<dbReference type="InterPro" id="IPR005564">
    <property type="entry name" value="Major_capsid_GpE"/>
</dbReference>
<evidence type="ECO:0000256" key="2">
    <source>
        <dbReference type="ARBA" id="ARBA00023200"/>
    </source>
</evidence>
<evidence type="ECO:0000313" key="4">
    <source>
        <dbReference type="EMBL" id="CAB4169380.1"/>
    </source>
</evidence>